<dbReference type="PROSITE" id="PS50089">
    <property type="entry name" value="ZF_RING_2"/>
    <property type="match status" value="1"/>
</dbReference>
<dbReference type="PANTHER" id="PTHR12109:SF5">
    <property type="entry name" value="RING-TYPE DOMAIN-CONTAINING PROTEIN"/>
    <property type="match status" value="1"/>
</dbReference>
<feature type="region of interest" description="Disordered" evidence="5">
    <location>
        <begin position="493"/>
        <end position="608"/>
    </location>
</feature>
<feature type="coiled-coil region" evidence="4">
    <location>
        <begin position="272"/>
        <end position="341"/>
    </location>
</feature>
<evidence type="ECO:0000313" key="8">
    <source>
        <dbReference type="Proteomes" id="UP000007266"/>
    </source>
</evidence>
<dbReference type="Gene3D" id="3.30.40.10">
    <property type="entry name" value="Zinc/RING finger domain, C3HC4 (zinc finger)"/>
    <property type="match status" value="1"/>
</dbReference>
<dbReference type="SUPFAM" id="SSF57850">
    <property type="entry name" value="RING/U-box"/>
    <property type="match status" value="1"/>
</dbReference>
<reference evidence="7 8" key="2">
    <citation type="journal article" date="2010" name="Nucleic Acids Res.">
        <title>BeetleBase in 2010: revisions to provide comprehensive genomic information for Tribolium castaneum.</title>
        <authorList>
            <person name="Kim H.S."/>
            <person name="Murphy T."/>
            <person name="Xia J."/>
            <person name="Caragea D."/>
            <person name="Park Y."/>
            <person name="Beeman R.W."/>
            <person name="Lorenzen M.D."/>
            <person name="Butcher S."/>
            <person name="Manak J.R."/>
            <person name="Brown S.J."/>
        </authorList>
    </citation>
    <scope>GENOME REANNOTATION</scope>
    <source>
        <strain evidence="7 8">Georgia GA2</strain>
    </source>
</reference>
<dbReference type="InterPro" id="IPR047126">
    <property type="entry name" value="RNF141-like"/>
</dbReference>
<feature type="compositionally biased region" description="Pro residues" evidence="5">
    <location>
        <begin position="580"/>
        <end position="593"/>
    </location>
</feature>
<dbReference type="GO" id="GO:0008270">
    <property type="term" value="F:zinc ion binding"/>
    <property type="evidence" value="ECO:0007669"/>
    <property type="project" value="UniProtKB-KW"/>
</dbReference>
<dbReference type="EMBL" id="KQ971338">
    <property type="protein sequence ID" value="EFA02539.1"/>
    <property type="molecule type" value="Genomic_DNA"/>
</dbReference>
<dbReference type="Proteomes" id="UP000007266">
    <property type="component" value="Linkage group 4"/>
</dbReference>
<dbReference type="OrthoDB" id="6784579at2759"/>
<evidence type="ECO:0000256" key="1">
    <source>
        <dbReference type="ARBA" id="ARBA00022771"/>
    </source>
</evidence>
<reference evidence="7 8" key="1">
    <citation type="journal article" date="2008" name="Nature">
        <title>The genome of the model beetle and pest Tribolium castaneum.</title>
        <authorList>
            <consortium name="Tribolium Genome Sequencing Consortium"/>
            <person name="Richards S."/>
            <person name="Gibbs R.A."/>
            <person name="Weinstock G.M."/>
            <person name="Brown S.J."/>
            <person name="Denell R."/>
            <person name="Beeman R.W."/>
            <person name="Gibbs R."/>
            <person name="Beeman R.W."/>
            <person name="Brown S.J."/>
            <person name="Bucher G."/>
            <person name="Friedrich M."/>
            <person name="Grimmelikhuijzen C.J."/>
            <person name="Klingler M."/>
            <person name="Lorenzen M."/>
            <person name="Richards S."/>
            <person name="Roth S."/>
            <person name="Schroder R."/>
            <person name="Tautz D."/>
            <person name="Zdobnov E.M."/>
            <person name="Muzny D."/>
            <person name="Gibbs R.A."/>
            <person name="Weinstock G.M."/>
            <person name="Attaway T."/>
            <person name="Bell S."/>
            <person name="Buhay C.J."/>
            <person name="Chandrabose M.N."/>
            <person name="Chavez D."/>
            <person name="Clerk-Blankenburg K.P."/>
            <person name="Cree A."/>
            <person name="Dao M."/>
            <person name="Davis C."/>
            <person name="Chacko J."/>
            <person name="Dinh H."/>
            <person name="Dugan-Rocha S."/>
            <person name="Fowler G."/>
            <person name="Garner T.T."/>
            <person name="Garnes J."/>
            <person name="Gnirke A."/>
            <person name="Hawes A."/>
            <person name="Hernandez J."/>
            <person name="Hines S."/>
            <person name="Holder M."/>
            <person name="Hume J."/>
            <person name="Jhangiani S.N."/>
            <person name="Joshi V."/>
            <person name="Khan Z.M."/>
            <person name="Jackson L."/>
            <person name="Kovar C."/>
            <person name="Kowis A."/>
            <person name="Lee S."/>
            <person name="Lewis L.R."/>
            <person name="Margolis J."/>
            <person name="Morgan M."/>
            <person name="Nazareth L.V."/>
            <person name="Nguyen N."/>
            <person name="Okwuonu G."/>
            <person name="Parker D."/>
            <person name="Richards S."/>
            <person name="Ruiz S.J."/>
            <person name="Santibanez J."/>
            <person name="Savard J."/>
            <person name="Scherer S.E."/>
            <person name="Schneider B."/>
            <person name="Sodergren E."/>
            <person name="Tautz D."/>
            <person name="Vattahil S."/>
            <person name="Villasana D."/>
            <person name="White C.S."/>
            <person name="Wright R."/>
            <person name="Park Y."/>
            <person name="Beeman R.W."/>
            <person name="Lord J."/>
            <person name="Oppert B."/>
            <person name="Lorenzen M."/>
            <person name="Brown S."/>
            <person name="Wang L."/>
            <person name="Savard J."/>
            <person name="Tautz D."/>
            <person name="Richards S."/>
            <person name="Weinstock G."/>
            <person name="Gibbs R.A."/>
            <person name="Liu Y."/>
            <person name="Worley K."/>
            <person name="Weinstock G."/>
            <person name="Elsik C.G."/>
            <person name="Reese J.T."/>
            <person name="Elhaik E."/>
            <person name="Landan G."/>
            <person name="Graur D."/>
            <person name="Arensburger P."/>
            <person name="Atkinson P."/>
            <person name="Beeman R.W."/>
            <person name="Beidler J."/>
            <person name="Brown S.J."/>
            <person name="Demuth J.P."/>
            <person name="Drury D.W."/>
            <person name="Du Y.Z."/>
            <person name="Fujiwara H."/>
            <person name="Lorenzen M."/>
            <person name="Maselli V."/>
            <person name="Osanai M."/>
            <person name="Park Y."/>
            <person name="Robertson H.M."/>
            <person name="Tu Z."/>
            <person name="Wang J.J."/>
            <person name="Wang S."/>
            <person name="Richards S."/>
            <person name="Song H."/>
            <person name="Zhang L."/>
            <person name="Sodergren E."/>
            <person name="Werner D."/>
            <person name="Stanke M."/>
            <person name="Morgenstern B."/>
            <person name="Solovyev V."/>
            <person name="Kosarev P."/>
            <person name="Brown G."/>
            <person name="Chen H.C."/>
            <person name="Ermolaeva O."/>
            <person name="Hlavina W."/>
            <person name="Kapustin Y."/>
            <person name="Kiryutin B."/>
            <person name="Kitts P."/>
            <person name="Maglott D."/>
            <person name="Pruitt K."/>
            <person name="Sapojnikov V."/>
            <person name="Souvorov A."/>
            <person name="Mackey A.J."/>
            <person name="Waterhouse R.M."/>
            <person name="Wyder S."/>
            <person name="Zdobnov E.M."/>
            <person name="Zdobnov E.M."/>
            <person name="Wyder S."/>
            <person name="Kriventseva E.V."/>
            <person name="Kadowaki T."/>
            <person name="Bork P."/>
            <person name="Aranda M."/>
            <person name="Bao R."/>
            <person name="Beermann A."/>
            <person name="Berns N."/>
            <person name="Bolognesi R."/>
            <person name="Bonneton F."/>
            <person name="Bopp D."/>
            <person name="Brown S.J."/>
            <person name="Bucher G."/>
            <person name="Butts T."/>
            <person name="Chaumot A."/>
            <person name="Denell R.E."/>
            <person name="Ferrier D.E."/>
            <person name="Friedrich M."/>
            <person name="Gordon C.M."/>
            <person name="Jindra M."/>
            <person name="Klingler M."/>
            <person name="Lan Q."/>
            <person name="Lattorff H.M."/>
            <person name="Laudet V."/>
            <person name="von Levetsow C."/>
            <person name="Liu Z."/>
            <person name="Lutz R."/>
            <person name="Lynch J.A."/>
            <person name="da Fonseca R.N."/>
            <person name="Posnien N."/>
            <person name="Reuter R."/>
            <person name="Roth S."/>
            <person name="Savard J."/>
            <person name="Schinko J.B."/>
            <person name="Schmitt C."/>
            <person name="Schoppmeier M."/>
            <person name="Schroder R."/>
            <person name="Shippy T.D."/>
            <person name="Simonnet F."/>
            <person name="Marques-Souza H."/>
            <person name="Tautz D."/>
            <person name="Tomoyasu Y."/>
            <person name="Trauner J."/>
            <person name="Van der Zee M."/>
            <person name="Vervoort M."/>
            <person name="Wittkopp N."/>
            <person name="Wimmer E.A."/>
            <person name="Yang X."/>
            <person name="Jones A.K."/>
            <person name="Sattelle D.B."/>
            <person name="Ebert P.R."/>
            <person name="Nelson D."/>
            <person name="Scott J.G."/>
            <person name="Beeman R.W."/>
            <person name="Muthukrishnan S."/>
            <person name="Kramer K.J."/>
            <person name="Arakane Y."/>
            <person name="Beeman R.W."/>
            <person name="Zhu Q."/>
            <person name="Hogenkamp D."/>
            <person name="Dixit R."/>
            <person name="Oppert B."/>
            <person name="Jiang H."/>
            <person name="Zou Z."/>
            <person name="Marshall J."/>
            <person name="Elpidina E."/>
            <person name="Vinokurov K."/>
            <person name="Oppert C."/>
            <person name="Zou Z."/>
            <person name="Evans J."/>
            <person name="Lu Z."/>
            <person name="Zhao P."/>
            <person name="Sumathipala N."/>
            <person name="Altincicek B."/>
            <person name="Vilcinskas A."/>
            <person name="Williams M."/>
            <person name="Hultmark D."/>
            <person name="Hetru C."/>
            <person name="Jiang H."/>
            <person name="Grimmelikhuijzen C.J."/>
            <person name="Hauser F."/>
            <person name="Cazzamali G."/>
            <person name="Williamson M."/>
            <person name="Park Y."/>
            <person name="Li B."/>
            <person name="Tanaka Y."/>
            <person name="Predel R."/>
            <person name="Neupert S."/>
            <person name="Schachtner J."/>
            <person name="Verleyen P."/>
            <person name="Raible F."/>
            <person name="Bork P."/>
            <person name="Friedrich M."/>
            <person name="Walden K.K."/>
            <person name="Robertson H.M."/>
            <person name="Angeli S."/>
            <person name="Foret S."/>
            <person name="Bucher G."/>
            <person name="Schuetz S."/>
            <person name="Maleszka R."/>
            <person name="Wimmer E.A."/>
            <person name="Beeman R.W."/>
            <person name="Lorenzen M."/>
            <person name="Tomoyasu Y."/>
            <person name="Miller S.C."/>
            <person name="Grossmann D."/>
            <person name="Bucher G."/>
        </authorList>
    </citation>
    <scope>NUCLEOTIDE SEQUENCE [LARGE SCALE GENOMIC DNA]</scope>
    <source>
        <strain evidence="7 8">Georgia GA2</strain>
    </source>
</reference>
<evidence type="ECO:0000256" key="5">
    <source>
        <dbReference type="SAM" id="MobiDB-lite"/>
    </source>
</evidence>
<evidence type="ECO:0000313" key="7">
    <source>
        <dbReference type="EMBL" id="EFA02539.1"/>
    </source>
</evidence>
<evidence type="ECO:0000259" key="6">
    <source>
        <dbReference type="PROSITE" id="PS50089"/>
    </source>
</evidence>
<evidence type="ECO:0000256" key="3">
    <source>
        <dbReference type="PROSITE-ProRule" id="PRU00175"/>
    </source>
</evidence>
<dbReference type="PANTHER" id="PTHR12109">
    <property type="entry name" value="RING FINGER PROTEIN 141-RELATED"/>
    <property type="match status" value="1"/>
</dbReference>
<keyword evidence="2" id="KW-0862">Zinc</keyword>
<organism evidence="7 8">
    <name type="scientific">Tribolium castaneum</name>
    <name type="common">Red flour beetle</name>
    <dbReference type="NCBI Taxonomy" id="7070"/>
    <lineage>
        <taxon>Eukaryota</taxon>
        <taxon>Metazoa</taxon>
        <taxon>Ecdysozoa</taxon>
        <taxon>Arthropoda</taxon>
        <taxon>Hexapoda</taxon>
        <taxon>Insecta</taxon>
        <taxon>Pterygota</taxon>
        <taxon>Neoptera</taxon>
        <taxon>Endopterygota</taxon>
        <taxon>Coleoptera</taxon>
        <taxon>Polyphaga</taxon>
        <taxon>Cucujiformia</taxon>
        <taxon>Tenebrionidae</taxon>
        <taxon>Tenebrionidae incertae sedis</taxon>
        <taxon>Tribolium</taxon>
    </lineage>
</organism>
<feature type="region of interest" description="Disordered" evidence="5">
    <location>
        <begin position="212"/>
        <end position="236"/>
    </location>
</feature>
<accession>D2A0N8</accession>
<feature type="compositionally biased region" description="Low complexity" evidence="5">
    <location>
        <begin position="522"/>
        <end position="532"/>
    </location>
</feature>
<evidence type="ECO:0000256" key="4">
    <source>
        <dbReference type="SAM" id="Coils"/>
    </source>
</evidence>
<dbReference type="InParanoid" id="D2A0N8"/>
<keyword evidence="4" id="KW-0175">Coiled coil</keyword>
<dbReference type="eggNOG" id="KOG0800">
    <property type="taxonomic scope" value="Eukaryota"/>
</dbReference>
<dbReference type="Pfam" id="PF13639">
    <property type="entry name" value="zf-RING_2"/>
    <property type="match status" value="1"/>
</dbReference>
<gene>
    <name evidence="7" type="primary">AUGUSTUS-3.0.2_08244</name>
    <name evidence="7" type="ORF">TcasGA2_TC008244</name>
</gene>
<evidence type="ECO:0000256" key="2">
    <source>
        <dbReference type="ARBA" id="ARBA00022833"/>
    </source>
</evidence>
<dbReference type="HOGENOM" id="CLU_372289_0_0_1"/>
<dbReference type="CDD" id="cd16454">
    <property type="entry name" value="RING-H2_PA-TM-RING"/>
    <property type="match status" value="1"/>
</dbReference>
<protein>
    <recommendedName>
        <fullName evidence="6">RING-type domain-containing protein</fullName>
    </recommendedName>
</protein>
<keyword evidence="1 3" id="KW-0863">Zinc-finger</keyword>
<proteinExistence type="predicted"/>
<dbReference type="STRING" id="7070.D2A0N8"/>
<sequence>MELGVLKGPSELIASRVKAFKKCLRVATDCLTNKDYPNAEMIYGGILADLHKDCIVEVLNLNDLELFSLHICFAYSSIGANYKSEQALVILNSIHEPIKLPLVPYLKAFIHISNDRLSFANDELQFCNSLLKDGYNFKSNDILNEKIVPEISDEFLKLKLNGLKFICDLLLAREDNTNLKRCFKENWLKIGTLCEPDFESLTKNTVKETPKEEKVTKKTKKQTGAIKKMEKPAQSNKSIAIQTAPPKGINVSVQTMEKDIDKQLLAAVLEIKNRLNNIQNKKDGEIKQLQKKNNELNEKLVATNSTGEEKSPEFEFLKDQYLVLEKKFEQTQKQNELLQKLLIEQMQQRYQMQKSIYQMFQEKCDYRFSYLSDLYQYLYPSDKPTPEECKQEAFLWKNTQDKVSEAKKLFEAYYKTVDDLIIAKKYAEVKISDWPGIPNIPNDIQDVIYRSFKSMVQFNKNIYSATRPQQQYLSVLGNYGNFKEYVRKSNNYSNNYKSYHQDGRTTGSPSYSQTPPPPPPSNTNGYPPSGNGCPPPANQNGYHPPSGHRYASPTPNNGYPPSSNGYPPSSNGYPPSSNGYPPPPPNVYQPQPPNIRKQVSPPSPPRVNSVNVYQLEQELLKFLQITFDSVPETDLLEAICLVRDNNNGGNLIGIPKQVLVPEIKKALKMKSAKNAWSNVSQPAWHNDHSEHKCCICFEDFDPSNSHMLSCQHEFHKQCITNWLKRQSACPVCRVHAVIDEEFPPLKS</sequence>
<feature type="compositionally biased region" description="Low complexity" evidence="5">
    <location>
        <begin position="552"/>
        <end position="579"/>
    </location>
</feature>
<feature type="domain" description="RING-type" evidence="6">
    <location>
        <begin position="693"/>
        <end position="733"/>
    </location>
</feature>
<dbReference type="SMART" id="SM00184">
    <property type="entry name" value="RING"/>
    <property type="match status" value="1"/>
</dbReference>
<keyword evidence="8" id="KW-1185">Reference proteome</keyword>
<dbReference type="InterPro" id="IPR001841">
    <property type="entry name" value="Znf_RING"/>
</dbReference>
<dbReference type="AlphaFoldDB" id="D2A0N8"/>
<dbReference type="InterPro" id="IPR013083">
    <property type="entry name" value="Znf_RING/FYVE/PHD"/>
</dbReference>
<name>D2A0N8_TRICA</name>
<keyword evidence="1 3" id="KW-0479">Metal-binding</keyword>